<evidence type="ECO:0000313" key="1">
    <source>
        <dbReference type="EMBL" id="KKM23030.1"/>
    </source>
</evidence>
<dbReference type="EMBL" id="LAZR01013210">
    <property type="protein sequence ID" value="KKM23030.1"/>
    <property type="molecule type" value="Genomic_DNA"/>
</dbReference>
<reference evidence="1" key="1">
    <citation type="journal article" date="2015" name="Nature">
        <title>Complex archaea that bridge the gap between prokaryotes and eukaryotes.</title>
        <authorList>
            <person name="Spang A."/>
            <person name="Saw J.H."/>
            <person name="Jorgensen S.L."/>
            <person name="Zaremba-Niedzwiedzka K."/>
            <person name="Martijn J."/>
            <person name="Lind A.E."/>
            <person name="van Eijk R."/>
            <person name="Schleper C."/>
            <person name="Guy L."/>
            <person name="Ettema T.J."/>
        </authorList>
    </citation>
    <scope>NUCLEOTIDE SEQUENCE</scope>
</reference>
<name>A0A0F9L5Z2_9ZZZZ</name>
<proteinExistence type="predicted"/>
<accession>A0A0F9L5Z2</accession>
<protein>
    <submittedName>
        <fullName evidence="1">Uncharacterized protein</fullName>
    </submittedName>
</protein>
<sequence length="70" mass="8203">MFSKGSILKILSISQTQNPYYAIVEQHQDKAFVLLYSRNGEPQGGKEIDLTKEQLKWIKKNTKKVFEYPR</sequence>
<dbReference type="AlphaFoldDB" id="A0A0F9L5Z2"/>
<gene>
    <name evidence="1" type="ORF">LCGC14_1619300</name>
</gene>
<organism evidence="1">
    <name type="scientific">marine sediment metagenome</name>
    <dbReference type="NCBI Taxonomy" id="412755"/>
    <lineage>
        <taxon>unclassified sequences</taxon>
        <taxon>metagenomes</taxon>
        <taxon>ecological metagenomes</taxon>
    </lineage>
</organism>
<comment type="caution">
    <text evidence="1">The sequence shown here is derived from an EMBL/GenBank/DDBJ whole genome shotgun (WGS) entry which is preliminary data.</text>
</comment>